<dbReference type="SMART" id="SM00534">
    <property type="entry name" value="MUTSac"/>
    <property type="match status" value="1"/>
</dbReference>
<evidence type="ECO:0000256" key="1">
    <source>
        <dbReference type="ARBA" id="ARBA00022741"/>
    </source>
</evidence>
<dbReference type="AlphaFoldDB" id="A0A3E1F0Q2"/>
<dbReference type="InterPro" id="IPR027417">
    <property type="entry name" value="P-loop_NTPase"/>
</dbReference>
<keyword evidence="4" id="KW-1133">Transmembrane helix</keyword>
<keyword evidence="3" id="KW-0238">DNA-binding</keyword>
<dbReference type="GO" id="GO:0140664">
    <property type="term" value="F:ATP-dependent DNA damage sensor activity"/>
    <property type="evidence" value="ECO:0007669"/>
    <property type="project" value="InterPro"/>
</dbReference>
<keyword evidence="4" id="KW-0472">Membrane</keyword>
<evidence type="ECO:0000259" key="5">
    <source>
        <dbReference type="SMART" id="SM00534"/>
    </source>
</evidence>
<dbReference type="Gene3D" id="3.40.50.300">
    <property type="entry name" value="P-loop containing nucleotide triphosphate hydrolases"/>
    <property type="match status" value="1"/>
</dbReference>
<evidence type="ECO:0000256" key="4">
    <source>
        <dbReference type="SAM" id="Phobius"/>
    </source>
</evidence>
<dbReference type="PANTHER" id="PTHR11361:SF99">
    <property type="entry name" value="DNA MISMATCH REPAIR PROTEIN"/>
    <property type="match status" value="1"/>
</dbReference>
<feature type="transmembrane region" description="Helical" evidence="4">
    <location>
        <begin position="31"/>
        <end position="49"/>
    </location>
</feature>
<dbReference type="OrthoDB" id="9802448at2"/>
<evidence type="ECO:0000256" key="3">
    <source>
        <dbReference type="ARBA" id="ARBA00023125"/>
    </source>
</evidence>
<sequence>MAKENYSTEFYNQQIAKLSVEEKKYTQRARIWVVVRLLSFLSIGILAYFTYPYGGYSALGIIATVVLFLVFVRKSAENKEQLNYIKALIEINENEIKGSQHDFSSFDNGQEYIDPQHPFSYDMDVFGDSSFFQLFNRTVTKKGEKALVNRLLNGVENPSKSAEAVDELTNKKEWYQGYLAHGRTLEKEATEVSIEELVKEKHPSKSWMKALIFIYPVVALLLSIAYLNDFISGLYFSIGFILLFIPVRQSLKTTNALHQSLSKVGQRIEAMRNQLTIMEKEDFTSELMTEYKKKLFHTDKNAKQGLTELSKLVKNAEYRNNILVAILLNFYLAWDFRLLIKMEQWNNNYSSQVQEWEKIVYEMEALISGANYRYNFKKFTTTPKLHSDLKGAITLTQLGHPIIPTRKLVRNDFNLSSAEQFAIVTGPNMAGKSTFLRSIGINLMIARAGFHVMAEKFEFPDMKLYSSMRTSDDLKDETSYFHAELLRLRFIVDAIERGEKVFIILDEILKGTNSKDKEEGSARFLQKLNQLEARGIIATHDLSLTQLANVYTSVINKYFDTEINGDDISFDYCIRNGVAKNMNASFLLRKMGLIDN</sequence>
<evidence type="ECO:0000313" key="6">
    <source>
        <dbReference type="EMBL" id="RFC55401.1"/>
    </source>
</evidence>
<dbReference type="GO" id="GO:0006298">
    <property type="term" value="P:mismatch repair"/>
    <property type="evidence" value="ECO:0007669"/>
    <property type="project" value="InterPro"/>
</dbReference>
<reference evidence="6 7" key="1">
    <citation type="submission" date="2018-08" db="EMBL/GenBank/DDBJ databases">
        <title>The draft genome squence of Brumimicrobium sp. N62.</title>
        <authorList>
            <person name="Du Z.-J."/>
            <person name="Luo H.-R."/>
        </authorList>
    </citation>
    <scope>NUCLEOTIDE SEQUENCE [LARGE SCALE GENOMIC DNA]</scope>
    <source>
        <strain evidence="6 7">N62</strain>
    </source>
</reference>
<keyword evidence="2" id="KW-0067">ATP-binding</keyword>
<keyword evidence="4" id="KW-0812">Transmembrane</keyword>
<dbReference type="Pfam" id="PF00488">
    <property type="entry name" value="MutS_V"/>
    <property type="match status" value="1"/>
</dbReference>
<evidence type="ECO:0000256" key="2">
    <source>
        <dbReference type="ARBA" id="ARBA00022840"/>
    </source>
</evidence>
<dbReference type="InterPro" id="IPR000432">
    <property type="entry name" value="DNA_mismatch_repair_MutS_C"/>
</dbReference>
<feature type="transmembrane region" description="Helical" evidence="4">
    <location>
        <begin position="207"/>
        <end position="227"/>
    </location>
</feature>
<protein>
    <recommendedName>
        <fullName evidence="5">DNA mismatch repair proteins mutS family domain-containing protein</fullName>
    </recommendedName>
</protein>
<organism evidence="6 7">
    <name type="scientific">Brumimicrobium aurantiacum</name>
    <dbReference type="NCBI Taxonomy" id="1737063"/>
    <lineage>
        <taxon>Bacteria</taxon>
        <taxon>Pseudomonadati</taxon>
        <taxon>Bacteroidota</taxon>
        <taxon>Flavobacteriia</taxon>
        <taxon>Flavobacteriales</taxon>
        <taxon>Crocinitomicaceae</taxon>
        <taxon>Brumimicrobium</taxon>
    </lineage>
</organism>
<comment type="caution">
    <text evidence="6">The sequence shown here is derived from an EMBL/GenBank/DDBJ whole genome shotgun (WGS) entry which is preliminary data.</text>
</comment>
<dbReference type="EMBL" id="QURB01000001">
    <property type="protein sequence ID" value="RFC55401.1"/>
    <property type="molecule type" value="Genomic_DNA"/>
</dbReference>
<feature type="transmembrane region" description="Helical" evidence="4">
    <location>
        <begin position="55"/>
        <end position="72"/>
    </location>
</feature>
<feature type="domain" description="DNA mismatch repair proteins mutS family" evidence="5">
    <location>
        <begin position="419"/>
        <end position="592"/>
    </location>
</feature>
<accession>A0A3E1F0Q2</accession>
<dbReference type="GO" id="GO:0005524">
    <property type="term" value="F:ATP binding"/>
    <property type="evidence" value="ECO:0007669"/>
    <property type="project" value="UniProtKB-KW"/>
</dbReference>
<gene>
    <name evidence="6" type="ORF">DXU93_00250</name>
</gene>
<evidence type="ECO:0000313" key="7">
    <source>
        <dbReference type="Proteomes" id="UP000257127"/>
    </source>
</evidence>
<dbReference type="GO" id="GO:0005829">
    <property type="term" value="C:cytosol"/>
    <property type="evidence" value="ECO:0007669"/>
    <property type="project" value="TreeGrafter"/>
</dbReference>
<name>A0A3E1F0Q2_9FLAO</name>
<dbReference type="GO" id="GO:0030983">
    <property type="term" value="F:mismatched DNA binding"/>
    <property type="evidence" value="ECO:0007669"/>
    <property type="project" value="InterPro"/>
</dbReference>
<keyword evidence="1" id="KW-0547">Nucleotide-binding</keyword>
<dbReference type="Proteomes" id="UP000257127">
    <property type="component" value="Unassembled WGS sequence"/>
</dbReference>
<proteinExistence type="predicted"/>
<keyword evidence="7" id="KW-1185">Reference proteome</keyword>
<dbReference type="InterPro" id="IPR045076">
    <property type="entry name" value="MutS"/>
</dbReference>
<dbReference type="SUPFAM" id="SSF52540">
    <property type="entry name" value="P-loop containing nucleoside triphosphate hydrolases"/>
    <property type="match status" value="1"/>
</dbReference>
<dbReference type="PANTHER" id="PTHR11361">
    <property type="entry name" value="DNA MISMATCH REPAIR PROTEIN MUTS FAMILY MEMBER"/>
    <property type="match status" value="1"/>
</dbReference>
<dbReference type="RefSeq" id="WP_116879241.1">
    <property type="nucleotide sequence ID" value="NZ_QURB01000001.1"/>
</dbReference>